<dbReference type="SUPFAM" id="SSF109854">
    <property type="entry name" value="DinB/YfiT-like putative metalloenzymes"/>
    <property type="match status" value="1"/>
</dbReference>
<feature type="region of interest" description="Disordered" evidence="1">
    <location>
        <begin position="115"/>
        <end position="134"/>
    </location>
</feature>
<gene>
    <name evidence="3" type="ORF">SAMN05421867_11233</name>
</gene>
<dbReference type="NCBIfam" id="TIGR03085">
    <property type="entry name" value="TIGR03085 family metal-binding protein"/>
    <property type="match status" value="1"/>
</dbReference>
<evidence type="ECO:0000313" key="3">
    <source>
        <dbReference type="EMBL" id="SFB27483.1"/>
    </source>
</evidence>
<proteinExistence type="predicted"/>
<evidence type="ECO:0000256" key="1">
    <source>
        <dbReference type="SAM" id="MobiDB-lite"/>
    </source>
</evidence>
<name>A0A1I0ZTF7_9CELL</name>
<organism evidence="3 4">
    <name type="scientific">Cellulomonas marina</name>
    <dbReference type="NCBI Taxonomy" id="988821"/>
    <lineage>
        <taxon>Bacteria</taxon>
        <taxon>Bacillati</taxon>
        <taxon>Actinomycetota</taxon>
        <taxon>Actinomycetes</taxon>
        <taxon>Micrococcales</taxon>
        <taxon>Cellulomonadaceae</taxon>
        <taxon>Cellulomonas</taxon>
    </lineage>
</organism>
<keyword evidence="2" id="KW-0732">Signal</keyword>
<feature type="chain" id="PRO_5011588917" evidence="2">
    <location>
        <begin position="20"/>
        <end position="252"/>
    </location>
</feature>
<keyword evidence="4" id="KW-1185">Reference proteome</keyword>
<evidence type="ECO:0000256" key="2">
    <source>
        <dbReference type="SAM" id="SignalP"/>
    </source>
</evidence>
<dbReference type="AlphaFoldDB" id="A0A1I0ZTF7"/>
<dbReference type="EMBL" id="FOKA01000012">
    <property type="protein sequence ID" value="SFB27483.1"/>
    <property type="molecule type" value="Genomic_DNA"/>
</dbReference>
<sequence length="252" mass="25657">MTALHLRTRARLAALLAAAAPTDPTVCTGWQARHLAAHLHLREHAPLVAAGVVVPALAGRTAAAVDALADRSADPVAYAALVAQVAAPPARLSPFSWAGRVVDVVEHVVHAEDVRRGAGADDPTASDGGPVRDDADRDARLAAWAAEASPDGGPDGGPGTLADAGLGDALWRGVRTTGRLAFRRPGPGVVVVLPDGRRAALRRPAPGRGTVVVRGGVVELQLWLSGRGRVADVTVTGDPADARDVATSLGAP</sequence>
<dbReference type="Proteomes" id="UP000199012">
    <property type="component" value="Unassembled WGS sequence"/>
</dbReference>
<accession>A0A1I0ZTF7</accession>
<protein>
    <submittedName>
        <fullName evidence="3">TIGR03085 family protein</fullName>
    </submittedName>
</protein>
<feature type="signal peptide" evidence="2">
    <location>
        <begin position="1"/>
        <end position="19"/>
    </location>
</feature>
<dbReference type="InterPro" id="IPR017519">
    <property type="entry name" value="CHP03085"/>
</dbReference>
<evidence type="ECO:0000313" key="4">
    <source>
        <dbReference type="Proteomes" id="UP000199012"/>
    </source>
</evidence>
<reference evidence="3 4" key="1">
    <citation type="submission" date="2016-10" db="EMBL/GenBank/DDBJ databases">
        <authorList>
            <person name="de Groot N.N."/>
        </authorList>
    </citation>
    <scope>NUCLEOTIDE SEQUENCE [LARGE SCALE GENOMIC DNA]</scope>
    <source>
        <strain evidence="3 4">CGMCC 4.6945</strain>
    </source>
</reference>
<dbReference type="STRING" id="988821.SAMN05421867_11233"/>
<dbReference type="RefSeq" id="WP_139224455.1">
    <property type="nucleotide sequence ID" value="NZ_BONM01000009.1"/>
</dbReference>
<dbReference type="InterPro" id="IPR034660">
    <property type="entry name" value="DinB/YfiT-like"/>
</dbReference>